<dbReference type="RefSeq" id="WP_402074431.1">
    <property type="nucleotide sequence ID" value="NZ_JBIVGG010000012.1"/>
</dbReference>
<comment type="caution">
    <text evidence="1">The sequence shown here is derived from an EMBL/GenBank/DDBJ whole genome shotgun (WGS) entry which is preliminary data.</text>
</comment>
<proteinExistence type="predicted"/>
<dbReference type="EC" id="4.2.1.17" evidence="1"/>
<dbReference type="NCBIfam" id="NF042431">
    <property type="entry name" value="EnCoAhydt_DpgB"/>
    <property type="match status" value="1"/>
</dbReference>
<organism evidence="1 2">
    <name type="scientific">Streptomyces iakyrus</name>
    <dbReference type="NCBI Taxonomy" id="68219"/>
    <lineage>
        <taxon>Bacteria</taxon>
        <taxon>Bacillati</taxon>
        <taxon>Actinomycetota</taxon>
        <taxon>Actinomycetes</taxon>
        <taxon>Kitasatosporales</taxon>
        <taxon>Streptomycetaceae</taxon>
        <taxon>Streptomyces</taxon>
    </lineage>
</organism>
<evidence type="ECO:0000313" key="2">
    <source>
        <dbReference type="Proteomes" id="UP001617511"/>
    </source>
</evidence>
<gene>
    <name evidence="1" type="primary">dpgB</name>
    <name evidence="1" type="ORF">ACIP2Z_27865</name>
</gene>
<dbReference type="EMBL" id="JBIVGG010000012">
    <property type="protein sequence ID" value="MFJ4082765.1"/>
    <property type="molecule type" value="Genomic_DNA"/>
</dbReference>
<evidence type="ECO:0000313" key="1">
    <source>
        <dbReference type="EMBL" id="MFJ4082765.1"/>
    </source>
</evidence>
<dbReference type="PANTHER" id="PTHR11941:SF54">
    <property type="entry name" value="ENOYL-COA HYDRATASE, MITOCHONDRIAL"/>
    <property type="match status" value="1"/>
</dbReference>
<protein>
    <submittedName>
        <fullName evidence="1">Enoyl-CoA-hydratase DpgB</fullName>
        <ecNumber evidence="1">4.2.1.17</ecNumber>
    </submittedName>
</protein>
<dbReference type="CDD" id="cd06558">
    <property type="entry name" value="crotonase-like"/>
    <property type="match status" value="1"/>
</dbReference>
<dbReference type="Gene3D" id="3.90.226.10">
    <property type="entry name" value="2-enoyl-CoA Hydratase, Chain A, domain 1"/>
    <property type="match status" value="1"/>
</dbReference>
<sequence length="242" mass="25225">MTDATPTDATKDSALPVGLADAEDHVLLRIDGRQALSAATVAAVAAACDQAEDRSGRAKVIVRVSGAPEEPRARELTVSLVNKWEQVLRRLERLPAATFAVADGNCGGLALDAFLAADYRIATRSARLMVPVENGATWPGMALFRLAKHGSTGTIRRAVLFGTPVEAADGLALNLVDEVVDDPAKAVAVAVERSGAVAGSELAIRRQLLLDAPTTSFEEALGVHLAACDRALRRAAVAGGRS</sequence>
<dbReference type="GO" id="GO:0004300">
    <property type="term" value="F:enoyl-CoA hydratase activity"/>
    <property type="evidence" value="ECO:0007669"/>
    <property type="project" value="UniProtKB-EC"/>
</dbReference>
<dbReference type="InterPro" id="IPR029045">
    <property type="entry name" value="ClpP/crotonase-like_dom_sf"/>
</dbReference>
<dbReference type="PANTHER" id="PTHR11941">
    <property type="entry name" value="ENOYL-COA HYDRATASE-RELATED"/>
    <property type="match status" value="1"/>
</dbReference>
<reference evidence="1 2" key="1">
    <citation type="submission" date="2024-10" db="EMBL/GenBank/DDBJ databases">
        <title>The Natural Products Discovery Center: Release of the First 8490 Sequenced Strains for Exploring Actinobacteria Biosynthetic Diversity.</title>
        <authorList>
            <person name="Kalkreuter E."/>
            <person name="Kautsar S.A."/>
            <person name="Yang D."/>
            <person name="Bader C.D."/>
            <person name="Teijaro C.N."/>
            <person name="Fluegel L."/>
            <person name="Davis C.M."/>
            <person name="Simpson J.R."/>
            <person name="Lauterbach L."/>
            <person name="Steele A.D."/>
            <person name="Gui C."/>
            <person name="Meng S."/>
            <person name="Li G."/>
            <person name="Viehrig K."/>
            <person name="Ye F."/>
            <person name="Su P."/>
            <person name="Kiefer A.F."/>
            <person name="Nichols A."/>
            <person name="Cepeda A.J."/>
            <person name="Yan W."/>
            <person name="Fan B."/>
            <person name="Jiang Y."/>
            <person name="Adhikari A."/>
            <person name="Zheng C.-J."/>
            <person name="Schuster L."/>
            <person name="Cowan T.M."/>
            <person name="Smanski M.J."/>
            <person name="Chevrette M.G."/>
            <person name="De Carvalho L.P.S."/>
            <person name="Shen B."/>
        </authorList>
    </citation>
    <scope>NUCLEOTIDE SEQUENCE [LARGE SCALE GENOMIC DNA]</scope>
    <source>
        <strain evidence="1 2">NPDC089932</strain>
    </source>
</reference>
<accession>A0ABW8FL27</accession>
<dbReference type="InterPro" id="IPR053545">
    <property type="entry name" value="Enoyl-CoA_hydratase-like"/>
</dbReference>
<name>A0ABW8FL27_9ACTN</name>
<dbReference type="SUPFAM" id="SSF52096">
    <property type="entry name" value="ClpP/crotonase"/>
    <property type="match status" value="1"/>
</dbReference>
<keyword evidence="2" id="KW-1185">Reference proteome</keyword>
<keyword evidence="1" id="KW-0456">Lyase</keyword>
<dbReference type="Proteomes" id="UP001617511">
    <property type="component" value="Unassembled WGS sequence"/>
</dbReference>